<evidence type="ECO:0000256" key="1">
    <source>
        <dbReference type="SAM" id="MobiDB-lite"/>
    </source>
</evidence>
<dbReference type="EMBL" id="CP159925">
    <property type="protein sequence ID" value="XCO76694.1"/>
    <property type="molecule type" value="Genomic_DNA"/>
</dbReference>
<dbReference type="InterPro" id="IPR001466">
    <property type="entry name" value="Beta-lactam-related"/>
</dbReference>
<organism evidence="5">
    <name type="scientific">Lysobacter firmicutimachus</name>
    <dbReference type="NCBI Taxonomy" id="1792846"/>
    <lineage>
        <taxon>Bacteria</taxon>
        <taxon>Pseudomonadati</taxon>
        <taxon>Pseudomonadota</taxon>
        <taxon>Gammaproteobacteria</taxon>
        <taxon>Lysobacterales</taxon>
        <taxon>Lysobacteraceae</taxon>
        <taxon>Lysobacter</taxon>
    </lineage>
</organism>
<feature type="signal peptide" evidence="3">
    <location>
        <begin position="1"/>
        <end position="26"/>
    </location>
</feature>
<feature type="compositionally biased region" description="Low complexity" evidence="1">
    <location>
        <begin position="46"/>
        <end position="57"/>
    </location>
</feature>
<keyword evidence="5" id="KW-0378">Hydrolase</keyword>
<dbReference type="PANTHER" id="PTHR46825">
    <property type="entry name" value="D-ALANYL-D-ALANINE-CARBOXYPEPTIDASE/ENDOPEPTIDASE AMPH"/>
    <property type="match status" value="1"/>
</dbReference>
<feature type="region of interest" description="Disordered" evidence="1">
    <location>
        <begin position="31"/>
        <end position="57"/>
    </location>
</feature>
<gene>
    <name evidence="5" type="ORF">ABU614_07905</name>
</gene>
<feature type="domain" description="Beta-lactamase-related" evidence="4">
    <location>
        <begin position="154"/>
        <end position="475"/>
    </location>
</feature>
<proteinExistence type="predicted"/>
<keyword evidence="2" id="KW-0812">Transmembrane</keyword>
<evidence type="ECO:0000259" key="4">
    <source>
        <dbReference type="Pfam" id="PF00144"/>
    </source>
</evidence>
<accession>A0AAU8MYJ3</accession>
<feature type="chain" id="PRO_5043840575" evidence="3">
    <location>
        <begin position="27"/>
        <end position="753"/>
    </location>
</feature>
<dbReference type="GO" id="GO:0016787">
    <property type="term" value="F:hydrolase activity"/>
    <property type="evidence" value="ECO:0007669"/>
    <property type="project" value="UniProtKB-KW"/>
</dbReference>
<dbReference type="AlphaFoldDB" id="A0AAU8MYJ3"/>
<keyword evidence="2" id="KW-0472">Membrane</keyword>
<keyword evidence="3" id="KW-0732">Signal</keyword>
<sequence length="753" mass="80003">MKARANKSGWLAALLAAGLCGAGVWAQPAPRPVDPAEVRPDPPPMSADAPAPAAPGAFPAATMPVPLRTSPVEARIAPAVPAEAIDPQALALDVIPAPKAGTARAPVLIDLPPPIELPAALAEPAAADGAILLEPGTRPPAPAVSAADLEAYVDGLVPSALARGGLAGAVVVVVRDGRTLLSKGYGYADLARRRPMDPARTLVRPGSVSKLFVWTAVMQLVEQGRLDLDADVNRYLDFRIRDYAGQPATLRQLMTHSAGFEESTKHLFARDAAHLQPLGRYLREVQPQRIYPPGRVPAYSNYGAALAGYIVQRVSGLPFDDYVERRILAPLGMRHSSFRQPLPKGLAADLAQGYATAGGPPIGFEYVNPAPAGSLSATAQDMAAFMNAQLGAGRYGDAVLLQPHSVQRLHAANWRPIAGLDAIGLGFFRRDGRGPLAIGHGGATEAFQSMLVLLPEHGVGLFVSASGPGRAGRALHRDLVDGVIRRYFPSPAPARPTLATARLHGEQIAGHYENSRSSASNFLAIARLLGGASIRVHDDATVSVSTLRTPDGRPKRWREVGPYLWQEVGGDSLLAAKLRGQQVIAVSSDDVPAAMWLQPVPAWRSPAWVLPVLGLAFALQLAAVVLWPVAALVRRHLRRGLGLDARALRWRRWLQAGVVANVALVSLWAWILARIESSVRMLDGGLDGWLRLAQGLGLMSVATATVAVLYAHRLWRSPPHRLRRACAVAIALACAATVWAVFALKTVTPALVY</sequence>
<feature type="transmembrane region" description="Helical" evidence="2">
    <location>
        <begin position="608"/>
        <end position="633"/>
    </location>
</feature>
<evidence type="ECO:0000256" key="3">
    <source>
        <dbReference type="SAM" id="SignalP"/>
    </source>
</evidence>
<dbReference type="EC" id="3.1.1.103" evidence="5"/>
<protein>
    <submittedName>
        <fullName evidence="5">Serine hydrolase domain-containing protein</fullName>
        <ecNumber evidence="5">3.1.1.103</ecNumber>
    </submittedName>
</protein>
<evidence type="ECO:0000313" key="5">
    <source>
        <dbReference type="EMBL" id="XCO76694.1"/>
    </source>
</evidence>
<feature type="transmembrane region" description="Helical" evidence="2">
    <location>
        <begin position="653"/>
        <end position="672"/>
    </location>
</feature>
<name>A0AAU8MYJ3_9GAMM</name>
<feature type="transmembrane region" description="Helical" evidence="2">
    <location>
        <begin position="692"/>
        <end position="712"/>
    </location>
</feature>
<dbReference type="SUPFAM" id="SSF56601">
    <property type="entry name" value="beta-lactamase/transpeptidase-like"/>
    <property type="match status" value="1"/>
</dbReference>
<dbReference type="Pfam" id="PF00144">
    <property type="entry name" value="Beta-lactamase"/>
    <property type="match status" value="1"/>
</dbReference>
<dbReference type="InterPro" id="IPR012338">
    <property type="entry name" value="Beta-lactam/transpept-like"/>
</dbReference>
<dbReference type="PANTHER" id="PTHR46825:SF9">
    <property type="entry name" value="BETA-LACTAMASE-RELATED DOMAIN-CONTAINING PROTEIN"/>
    <property type="match status" value="1"/>
</dbReference>
<feature type="transmembrane region" description="Helical" evidence="2">
    <location>
        <begin position="724"/>
        <end position="744"/>
    </location>
</feature>
<keyword evidence="2" id="KW-1133">Transmembrane helix</keyword>
<evidence type="ECO:0000256" key="2">
    <source>
        <dbReference type="SAM" id="Phobius"/>
    </source>
</evidence>
<dbReference type="RefSeq" id="WP_363799938.1">
    <property type="nucleotide sequence ID" value="NZ_CP159925.1"/>
</dbReference>
<reference evidence="5" key="1">
    <citation type="submission" date="2024-06" db="EMBL/GenBank/DDBJ databases">
        <authorList>
            <person name="Li S."/>
        </authorList>
    </citation>
    <scope>NUCLEOTIDE SEQUENCE</scope>
    <source>
        <strain evidence="5">SR10</strain>
    </source>
</reference>
<dbReference type="InterPro" id="IPR050491">
    <property type="entry name" value="AmpC-like"/>
</dbReference>
<dbReference type="Gene3D" id="3.40.710.10">
    <property type="entry name" value="DD-peptidase/beta-lactamase superfamily"/>
    <property type="match status" value="1"/>
</dbReference>